<dbReference type="PANTHER" id="PTHR24304">
    <property type="entry name" value="CYTOCHROME P450 FAMILY 7"/>
    <property type="match status" value="1"/>
</dbReference>
<keyword evidence="4 6" id="KW-0479">Metal-binding</keyword>
<dbReference type="GO" id="GO:0016705">
    <property type="term" value="F:oxidoreductase activity, acting on paired donors, with incorporation or reduction of molecular oxygen"/>
    <property type="evidence" value="ECO:0007669"/>
    <property type="project" value="InterPro"/>
</dbReference>
<dbReference type="EMBL" id="KL198066">
    <property type="protein sequence ID" value="KDQ10543.1"/>
    <property type="molecule type" value="Genomic_DNA"/>
</dbReference>
<evidence type="ECO:0000256" key="5">
    <source>
        <dbReference type="ARBA" id="ARBA00023004"/>
    </source>
</evidence>
<feature type="chain" id="PRO_5012904137" description="Cytochrome P450" evidence="8">
    <location>
        <begin position="16"/>
        <end position="502"/>
    </location>
</feature>
<keyword evidence="10" id="KW-1185">Reference proteome</keyword>
<feature type="signal peptide" evidence="8">
    <location>
        <begin position="1"/>
        <end position="15"/>
    </location>
</feature>
<keyword evidence="5 6" id="KW-0408">Iron</keyword>
<dbReference type="STRING" id="930990.A0A067M430"/>
<sequence>MAMSTLLLLAVATAALYVLRRVFPPSRSYPRARGVSLPAFLEFDRDPHKFLSYAYQSLGPLFWLDLILIRPVFALSLDANNLFYTSAEKDLSFNQATIDVTQHILTREQVFAARLNHLLLPGISGKSRLVSYGPGMIDWTWDFAEQWANESLSDPDGGLDLFQCISQLVTSICLGCFVGDAFAREHGIEVAALLRSFEVDISRPVLRILPSWFPHPLFRRIAATRARWNALIKSEIDARKADPEATRSRNDYLQYLVNEDKFQHEEEYAGIILGITFGALVNTTMTLSWALVHILKDSDLRKELLQEIDGSGLATSLEPHSTAEELAGGIAGIQRLPLLDSVLKEVMRYYSGLALVRYTMRPTMVDGHVIPKDTYVFVSPWLTNHSPALFDGPDTFRGDRFMGINYDRADTGKTASSKDGCKDGRLSDGFRPWGGGPHRCIGEKFALQALKTTLFLLLARYDPVAHGDARGVREAVPEWSKLVGTPECKGRVGWQLKRRSPS</sequence>
<comment type="similarity">
    <text evidence="2 7">Belongs to the cytochrome P450 family.</text>
</comment>
<dbReference type="AlphaFoldDB" id="A0A067M430"/>
<dbReference type="PROSITE" id="PS00086">
    <property type="entry name" value="CYTOCHROME_P450"/>
    <property type="match status" value="1"/>
</dbReference>
<dbReference type="GO" id="GO:0020037">
    <property type="term" value="F:heme binding"/>
    <property type="evidence" value="ECO:0007669"/>
    <property type="project" value="InterPro"/>
</dbReference>
<protein>
    <recommendedName>
        <fullName evidence="11">Cytochrome P450</fullName>
    </recommendedName>
</protein>
<dbReference type="InterPro" id="IPR050529">
    <property type="entry name" value="CYP450_sterol_14alpha_dmase"/>
</dbReference>
<dbReference type="InParanoid" id="A0A067M430"/>
<dbReference type="InterPro" id="IPR036396">
    <property type="entry name" value="Cyt_P450_sf"/>
</dbReference>
<evidence type="ECO:0000256" key="6">
    <source>
        <dbReference type="PIRSR" id="PIRSR602403-1"/>
    </source>
</evidence>
<evidence type="ECO:0000313" key="9">
    <source>
        <dbReference type="EMBL" id="KDQ10543.1"/>
    </source>
</evidence>
<accession>A0A067M430</accession>
<dbReference type="Gene3D" id="1.10.630.10">
    <property type="entry name" value="Cytochrome P450"/>
    <property type="match status" value="1"/>
</dbReference>
<dbReference type="Pfam" id="PF00067">
    <property type="entry name" value="p450"/>
    <property type="match status" value="1"/>
</dbReference>
<name>A0A067M430_BOTB1</name>
<dbReference type="GO" id="GO:0004497">
    <property type="term" value="F:monooxygenase activity"/>
    <property type="evidence" value="ECO:0007669"/>
    <property type="project" value="UniProtKB-KW"/>
</dbReference>
<evidence type="ECO:0000256" key="4">
    <source>
        <dbReference type="ARBA" id="ARBA00022723"/>
    </source>
</evidence>
<evidence type="ECO:0000256" key="2">
    <source>
        <dbReference type="ARBA" id="ARBA00010617"/>
    </source>
</evidence>
<dbReference type="SUPFAM" id="SSF48264">
    <property type="entry name" value="Cytochrome P450"/>
    <property type="match status" value="1"/>
</dbReference>
<dbReference type="GO" id="GO:0005506">
    <property type="term" value="F:iron ion binding"/>
    <property type="evidence" value="ECO:0007669"/>
    <property type="project" value="InterPro"/>
</dbReference>
<dbReference type="PRINTS" id="PR00465">
    <property type="entry name" value="EP450IV"/>
</dbReference>
<dbReference type="HOGENOM" id="CLU_045283_0_0_1"/>
<gene>
    <name evidence="9" type="ORF">BOTBODRAFT_57946</name>
</gene>
<evidence type="ECO:0000313" key="10">
    <source>
        <dbReference type="Proteomes" id="UP000027195"/>
    </source>
</evidence>
<organism evidence="9 10">
    <name type="scientific">Botryobasidium botryosum (strain FD-172 SS1)</name>
    <dbReference type="NCBI Taxonomy" id="930990"/>
    <lineage>
        <taxon>Eukaryota</taxon>
        <taxon>Fungi</taxon>
        <taxon>Dikarya</taxon>
        <taxon>Basidiomycota</taxon>
        <taxon>Agaricomycotina</taxon>
        <taxon>Agaricomycetes</taxon>
        <taxon>Cantharellales</taxon>
        <taxon>Botryobasidiaceae</taxon>
        <taxon>Botryobasidium</taxon>
    </lineage>
</organism>
<keyword evidence="8" id="KW-0732">Signal</keyword>
<dbReference type="InterPro" id="IPR017972">
    <property type="entry name" value="Cyt_P450_CS"/>
</dbReference>
<evidence type="ECO:0000256" key="8">
    <source>
        <dbReference type="SAM" id="SignalP"/>
    </source>
</evidence>
<dbReference type="InterPro" id="IPR002403">
    <property type="entry name" value="Cyt_P450_E_grp-IV"/>
</dbReference>
<dbReference type="PANTHER" id="PTHR24304:SF2">
    <property type="entry name" value="24-HYDROXYCHOLESTEROL 7-ALPHA-HYDROXYLASE"/>
    <property type="match status" value="1"/>
</dbReference>
<dbReference type="OrthoDB" id="1844152at2759"/>
<proteinExistence type="inferred from homology"/>
<evidence type="ECO:0000256" key="3">
    <source>
        <dbReference type="ARBA" id="ARBA00022617"/>
    </source>
</evidence>
<dbReference type="Proteomes" id="UP000027195">
    <property type="component" value="Unassembled WGS sequence"/>
</dbReference>
<evidence type="ECO:0000256" key="7">
    <source>
        <dbReference type="RuleBase" id="RU000461"/>
    </source>
</evidence>
<keyword evidence="3 6" id="KW-0349">Heme</keyword>
<keyword evidence="7" id="KW-0560">Oxidoreductase</keyword>
<evidence type="ECO:0000256" key="1">
    <source>
        <dbReference type="ARBA" id="ARBA00001971"/>
    </source>
</evidence>
<comment type="cofactor">
    <cofactor evidence="1 6">
        <name>heme</name>
        <dbReference type="ChEBI" id="CHEBI:30413"/>
    </cofactor>
</comment>
<evidence type="ECO:0008006" key="11">
    <source>
        <dbReference type="Google" id="ProtNLM"/>
    </source>
</evidence>
<reference evidence="10" key="1">
    <citation type="journal article" date="2014" name="Proc. Natl. Acad. Sci. U.S.A.">
        <title>Extensive sampling of basidiomycete genomes demonstrates inadequacy of the white-rot/brown-rot paradigm for wood decay fungi.</title>
        <authorList>
            <person name="Riley R."/>
            <person name="Salamov A.A."/>
            <person name="Brown D.W."/>
            <person name="Nagy L.G."/>
            <person name="Floudas D."/>
            <person name="Held B.W."/>
            <person name="Levasseur A."/>
            <person name="Lombard V."/>
            <person name="Morin E."/>
            <person name="Otillar R."/>
            <person name="Lindquist E.A."/>
            <person name="Sun H."/>
            <person name="LaButti K.M."/>
            <person name="Schmutz J."/>
            <person name="Jabbour D."/>
            <person name="Luo H."/>
            <person name="Baker S.E."/>
            <person name="Pisabarro A.G."/>
            <person name="Walton J.D."/>
            <person name="Blanchette R.A."/>
            <person name="Henrissat B."/>
            <person name="Martin F."/>
            <person name="Cullen D."/>
            <person name="Hibbett D.S."/>
            <person name="Grigoriev I.V."/>
        </authorList>
    </citation>
    <scope>NUCLEOTIDE SEQUENCE [LARGE SCALE GENOMIC DNA]</scope>
    <source>
        <strain evidence="10">FD-172 SS1</strain>
    </source>
</reference>
<dbReference type="InterPro" id="IPR001128">
    <property type="entry name" value="Cyt_P450"/>
</dbReference>
<feature type="binding site" description="axial binding residue" evidence="6">
    <location>
        <position position="440"/>
    </location>
    <ligand>
        <name>heme</name>
        <dbReference type="ChEBI" id="CHEBI:30413"/>
    </ligand>
    <ligandPart>
        <name>Fe</name>
        <dbReference type="ChEBI" id="CHEBI:18248"/>
    </ligandPart>
</feature>
<dbReference type="PRINTS" id="PR00385">
    <property type="entry name" value="P450"/>
</dbReference>
<keyword evidence="7" id="KW-0503">Monooxygenase</keyword>